<dbReference type="InParanoid" id="A0A251SDC8"/>
<dbReference type="EMBL" id="CM007903">
    <property type="protein sequence ID" value="OTF96859.1"/>
    <property type="molecule type" value="Genomic_DNA"/>
</dbReference>
<accession>A0A251SDC8</accession>
<proteinExistence type="predicted"/>
<keyword evidence="2" id="KW-1185">Reference proteome</keyword>
<gene>
    <name evidence="1" type="ORF">HannXRQ_Chr14g0428181</name>
</gene>
<evidence type="ECO:0000313" key="2">
    <source>
        <dbReference type="Proteomes" id="UP000215914"/>
    </source>
</evidence>
<name>A0A251SDC8_HELAN</name>
<protein>
    <submittedName>
        <fullName evidence="1">Uncharacterized protein</fullName>
    </submittedName>
</protein>
<sequence length="52" mass="6185">MRKVEENARPAPTTDVSFKKEKIVETHPPKYATIKLEEIQEIPGIRLHDKWW</sequence>
<dbReference type="Proteomes" id="UP000215914">
    <property type="component" value="Chromosome 14"/>
</dbReference>
<organism evidence="1 2">
    <name type="scientific">Helianthus annuus</name>
    <name type="common">Common sunflower</name>
    <dbReference type="NCBI Taxonomy" id="4232"/>
    <lineage>
        <taxon>Eukaryota</taxon>
        <taxon>Viridiplantae</taxon>
        <taxon>Streptophyta</taxon>
        <taxon>Embryophyta</taxon>
        <taxon>Tracheophyta</taxon>
        <taxon>Spermatophyta</taxon>
        <taxon>Magnoliopsida</taxon>
        <taxon>eudicotyledons</taxon>
        <taxon>Gunneridae</taxon>
        <taxon>Pentapetalae</taxon>
        <taxon>asterids</taxon>
        <taxon>campanulids</taxon>
        <taxon>Asterales</taxon>
        <taxon>Asteraceae</taxon>
        <taxon>Asteroideae</taxon>
        <taxon>Heliantheae alliance</taxon>
        <taxon>Heliantheae</taxon>
        <taxon>Helianthus</taxon>
    </lineage>
</organism>
<dbReference type="AlphaFoldDB" id="A0A251SDC8"/>
<evidence type="ECO:0000313" key="1">
    <source>
        <dbReference type="EMBL" id="OTF96859.1"/>
    </source>
</evidence>
<reference evidence="2" key="1">
    <citation type="journal article" date="2017" name="Nature">
        <title>The sunflower genome provides insights into oil metabolism, flowering and Asterid evolution.</title>
        <authorList>
            <person name="Badouin H."/>
            <person name="Gouzy J."/>
            <person name="Grassa C.J."/>
            <person name="Murat F."/>
            <person name="Staton S.E."/>
            <person name="Cottret L."/>
            <person name="Lelandais-Briere C."/>
            <person name="Owens G.L."/>
            <person name="Carrere S."/>
            <person name="Mayjonade B."/>
            <person name="Legrand L."/>
            <person name="Gill N."/>
            <person name="Kane N.C."/>
            <person name="Bowers J.E."/>
            <person name="Hubner S."/>
            <person name="Bellec A."/>
            <person name="Berard A."/>
            <person name="Berges H."/>
            <person name="Blanchet N."/>
            <person name="Boniface M.C."/>
            <person name="Brunel D."/>
            <person name="Catrice O."/>
            <person name="Chaidir N."/>
            <person name="Claudel C."/>
            <person name="Donnadieu C."/>
            <person name="Faraut T."/>
            <person name="Fievet G."/>
            <person name="Helmstetter N."/>
            <person name="King M."/>
            <person name="Knapp S.J."/>
            <person name="Lai Z."/>
            <person name="Le Paslier M.C."/>
            <person name="Lippi Y."/>
            <person name="Lorenzon L."/>
            <person name="Mandel J.R."/>
            <person name="Marage G."/>
            <person name="Marchand G."/>
            <person name="Marquand E."/>
            <person name="Bret-Mestries E."/>
            <person name="Morien E."/>
            <person name="Nambeesan S."/>
            <person name="Nguyen T."/>
            <person name="Pegot-Espagnet P."/>
            <person name="Pouilly N."/>
            <person name="Raftis F."/>
            <person name="Sallet E."/>
            <person name="Schiex T."/>
            <person name="Thomas J."/>
            <person name="Vandecasteele C."/>
            <person name="Vares D."/>
            <person name="Vear F."/>
            <person name="Vautrin S."/>
            <person name="Crespi M."/>
            <person name="Mangin B."/>
            <person name="Burke J.M."/>
            <person name="Salse J."/>
            <person name="Munos S."/>
            <person name="Vincourt P."/>
            <person name="Rieseberg L.H."/>
            <person name="Langlade N.B."/>
        </authorList>
    </citation>
    <scope>NUCLEOTIDE SEQUENCE [LARGE SCALE GENOMIC DNA]</scope>
    <source>
        <strain evidence="2">cv. SF193</strain>
    </source>
</reference>